<dbReference type="Proteomes" id="UP001353858">
    <property type="component" value="Unassembled WGS sequence"/>
</dbReference>
<gene>
    <name evidence="1" type="ORF">RN001_009055</name>
</gene>
<evidence type="ECO:0000313" key="2">
    <source>
        <dbReference type="Proteomes" id="UP001353858"/>
    </source>
</evidence>
<sequence>MFKIIVRIITSTFCTRKDAIEDNHVSIMEKSGILLEIKKIIDPVMVKSDLLAFNQTTNQAERFMSLVSKFVGGKKINFSKNISYTTRANGAALSHLLGPSWHTQS</sequence>
<organism evidence="1 2">
    <name type="scientific">Aquatica leii</name>
    <dbReference type="NCBI Taxonomy" id="1421715"/>
    <lineage>
        <taxon>Eukaryota</taxon>
        <taxon>Metazoa</taxon>
        <taxon>Ecdysozoa</taxon>
        <taxon>Arthropoda</taxon>
        <taxon>Hexapoda</taxon>
        <taxon>Insecta</taxon>
        <taxon>Pterygota</taxon>
        <taxon>Neoptera</taxon>
        <taxon>Endopterygota</taxon>
        <taxon>Coleoptera</taxon>
        <taxon>Polyphaga</taxon>
        <taxon>Elateriformia</taxon>
        <taxon>Elateroidea</taxon>
        <taxon>Lampyridae</taxon>
        <taxon>Luciolinae</taxon>
        <taxon>Aquatica</taxon>
    </lineage>
</organism>
<comment type="caution">
    <text evidence="1">The sequence shown here is derived from an EMBL/GenBank/DDBJ whole genome shotgun (WGS) entry which is preliminary data.</text>
</comment>
<reference evidence="2" key="1">
    <citation type="submission" date="2023-01" db="EMBL/GenBank/DDBJ databases">
        <title>Key to firefly adult light organ development and bioluminescence: homeobox transcription factors regulate luciferase expression and transportation to peroxisome.</title>
        <authorList>
            <person name="Fu X."/>
        </authorList>
    </citation>
    <scope>NUCLEOTIDE SEQUENCE [LARGE SCALE GENOMIC DNA]</scope>
</reference>
<keyword evidence="2" id="KW-1185">Reference proteome</keyword>
<name>A0AAN7P414_9COLE</name>
<proteinExistence type="predicted"/>
<protein>
    <submittedName>
        <fullName evidence="1">Uncharacterized protein</fullName>
    </submittedName>
</protein>
<dbReference type="EMBL" id="JARPUR010000004">
    <property type="protein sequence ID" value="KAK4876549.1"/>
    <property type="molecule type" value="Genomic_DNA"/>
</dbReference>
<accession>A0AAN7P414</accession>
<dbReference type="AlphaFoldDB" id="A0AAN7P414"/>
<evidence type="ECO:0000313" key="1">
    <source>
        <dbReference type="EMBL" id="KAK4876549.1"/>
    </source>
</evidence>